<evidence type="ECO:0008006" key="3">
    <source>
        <dbReference type="Google" id="ProtNLM"/>
    </source>
</evidence>
<accession>A0A0U3JT18</accession>
<proteinExistence type="predicted"/>
<gene>
    <name evidence="1" type="ORF">AUC43_01115</name>
</gene>
<keyword evidence="2" id="KW-1185">Reference proteome</keyword>
<dbReference type="EMBL" id="CP013909">
    <property type="protein sequence ID" value="ALW83823.1"/>
    <property type="molecule type" value="Genomic_DNA"/>
</dbReference>
<sequence>MRRVAASQFTSCVTTLLAGPDDRCLYFYNVITPNGDTQNETFAIRNIERHPNTALAIFNRWGQKLYHSDGYHNTYGNASTAPGLYYYLCQTAEGAIYKGWFEVIR</sequence>
<dbReference type="NCBIfam" id="TIGR04131">
    <property type="entry name" value="Bac_Flav_CTERM"/>
    <property type="match status" value="1"/>
</dbReference>
<dbReference type="InterPro" id="IPR026341">
    <property type="entry name" value="T9SS_type_B"/>
</dbReference>
<evidence type="ECO:0000313" key="2">
    <source>
        <dbReference type="Proteomes" id="UP000059542"/>
    </source>
</evidence>
<evidence type="ECO:0000313" key="1">
    <source>
        <dbReference type="EMBL" id="ALW83823.1"/>
    </source>
</evidence>
<dbReference type="Proteomes" id="UP000059542">
    <property type="component" value="Chromosome"/>
</dbReference>
<protein>
    <recommendedName>
        <fullName evidence="3">Gliding motility-associated C-terminal domain-containing protein</fullName>
    </recommendedName>
</protein>
<dbReference type="KEGG" id="hyg:AUC43_01115"/>
<dbReference type="AlphaFoldDB" id="A0A0U3JT18"/>
<name>A0A0U3JT18_9BACT</name>
<reference evidence="1 2" key="1">
    <citation type="submission" date="2015-12" db="EMBL/GenBank/DDBJ databases">
        <authorList>
            <person name="Shamseldin A."/>
            <person name="Moawad H."/>
            <person name="Abd El-Rahim W.M."/>
            <person name="Sadowsky M.J."/>
        </authorList>
    </citation>
    <scope>NUCLEOTIDE SEQUENCE [LARGE SCALE GENOMIC DNA]</scope>
    <source>
        <strain evidence="1 2">DG5B</strain>
    </source>
</reference>
<dbReference type="STRING" id="1411621.AUC43_01115"/>
<dbReference type="Pfam" id="PF13585">
    <property type="entry name" value="CHU_C"/>
    <property type="match status" value="1"/>
</dbReference>
<organism evidence="1 2">
    <name type="scientific">Hymenobacter sedentarius</name>
    <dbReference type="NCBI Taxonomy" id="1411621"/>
    <lineage>
        <taxon>Bacteria</taxon>
        <taxon>Pseudomonadati</taxon>
        <taxon>Bacteroidota</taxon>
        <taxon>Cytophagia</taxon>
        <taxon>Cytophagales</taxon>
        <taxon>Hymenobacteraceae</taxon>
        <taxon>Hymenobacter</taxon>
    </lineage>
</organism>